<dbReference type="Proteomes" id="UP000275078">
    <property type="component" value="Unassembled WGS sequence"/>
</dbReference>
<protein>
    <submittedName>
        <fullName evidence="1">Uncharacterized protein</fullName>
    </submittedName>
</protein>
<feature type="non-terminal residue" evidence="1">
    <location>
        <position position="1"/>
    </location>
</feature>
<feature type="non-terminal residue" evidence="1">
    <location>
        <position position="90"/>
    </location>
</feature>
<evidence type="ECO:0000313" key="1">
    <source>
        <dbReference type="EMBL" id="RPA81295.1"/>
    </source>
</evidence>
<name>A0A3N4I5B6_ASCIM</name>
<dbReference type="AlphaFoldDB" id="A0A3N4I5B6"/>
<accession>A0A3N4I5B6</accession>
<dbReference type="EMBL" id="ML119681">
    <property type="protein sequence ID" value="RPA81295.1"/>
    <property type="molecule type" value="Genomic_DNA"/>
</dbReference>
<gene>
    <name evidence="1" type="ORF">BJ508DRAFT_201347</name>
</gene>
<dbReference type="OrthoDB" id="5409723at2759"/>
<keyword evidence="2" id="KW-1185">Reference proteome</keyword>
<organism evidence="1 2">
    <name type="scientific">Ascobolus immersus RN42</name>
    <dbReference type="NCBI Taxonomy" id="1160509"/>
    <lineage>
        <taxon>Eukaryota</taxon>
        <taxon>Fungi</taxon>
        <taxon>Dikarya</taxon>
        <taxon>Ascomycota</taxon>
        <taxon>Pezizomycotina</taxon>
        <taxon>Pezizomycetes</taxon>
        <taxon>Pezizales</taxon>
        <taxon>Ascobolaceae</taxon>
        <taxon>Ascobolus</taxon>
    </lineage>
</organism>
<evidence type="ECO:0000313" key="2">
    <source>
        <dbReference type="Proteomes" id="UP000275078"/>
    </source>
</evidence>
<proteinExistence type="predicted"/>
<sequence length="90" mass="10925">LPDRHFRGYILFVRAFKKTLQKSFTNDEMDELELLFKQFSEYYELEIYQLRYSRLRACLPVFHAILHIAEYTRRLGPLFASSQFPMERAI</sequence>
<reference evidence="1 2" key="1">
    <citation type="journal article" date="2018" name="Nat. Ecol. Evol.">
        <title>Pezizomycetes genomes reveal the molecular basis of ectomycorrhizal truffle lifestyle.</title>
        <authorList>
            <person name="Murat C."/>
            <person name="Payen T."/>
            <person name="Noel B."/>
            <person name="Kuo A."/>
            <person name="Morin E."/>
            <person name="Chen J."/>
            <person name="Kohler A."/>
            <person name="Krizsan K."/>
            <person name="Balestrini R."/>
            <person name="Da Silva C."/>
            <person name="Montanini B."/>
            <person name="Hainaut M."/>
            <person name="Levati E."/>
            <person name="Barry K.W."/>
            <person name="Belfiori B."/>
            <person name="Cichocki N."/>
            <person name="Clum A."/>
            <person name="Dockter R.B."/>
            <person name="Fauchery L."/>
            <person name="Guy J."/>
            <person name="Iotti M."/>
            <person name="Le Tacon F."/>
            <person name="Lindquist E.A."/>
            <person name="Lipzen A."/>
            <person name="Malagnac F."/>
            <person name="Mello A."/>
            <person name="Molinier V."/>
            <person name="Miyauchi S."/>
            <person name="Poulain J."/>
            <person name="Riccioni C."/>
            <person name="Rubini A."/>
            <person name="Sitrit Y."/>
            <person name="Splivallo R."/>
            <person name="Traeger S."/>
            <person name="Wang M."/>
            <person name="Zifcakova L."/>
            <person name="Wipf D."/>
            <person name="Zambonelli A."/>
            <person name="Paolocci F."/>
            <person name="Nowrousian M."/>
            <person name="Ottonello S."/>
            <person name="Baldrian P."/>
            <person name="Spatafora J.W."/>
            <person name="Henrissat B."/>
            <person name="Nagy L.G."/>
            <person name="Aury J.M."/>
            <person name="Wincker P."/>
            <person name="Grigoriev I.V."/>
            <person name="Bonfante P."/>
            <person name="Martin F.M."/>
        </authorList>
    </citation>
    <scope>NUCLEOTIDE SEQUENCE [LARGE SCALE GENOMIC DNA]</scope>
    <source>
        <strain evidence="1 2">RN42</strain>
    </source>
</reference>